<evidence type="ECO:0000313" key="2">
    <source>
        <dbReference type="Proteomes" id="UP001189429"/>
    </source>
</evidence>
<name>A0ABN9T7N4_9DINO</name>
<gene>
    <name evidence="1" type="ORF">PCOR1329_LOCUS36366</name>
</gene>
<comment type="caution">
    <text evidence="1">The sequence shown here is derived from an EMBL/GenBank/DDBJ whole genome shotgun (WGS) entry which is preliminary data.</text>
</comment>
<reference evidence="1" key="1">
    <citation type="submission" date="2023-10" db="EMBL/GenBank/DDBJ databases">
        <authorList>
            <person name="Chen Y."/>
            <person name="Shah S."/>
            <person name="Dougan E. K."/>
            <person name="Thang M."/>
            <person name="Chan C."/>
        </authorList>
    </citation>
    <scope>NUCLEOTIDE SEQUENCE [LARGE SCALE GENOMIC DNA]</scope>
</reference>
<accession>A0ABN9T7N4</accession>
<keyword evidence="2" id="KW-1185">Reference proteome</keyword>
<protein>
    <recommendedName>
        <fullName evidence="3">Coenzyme Q-binding protein COQ10 START domain-containing protein</fullName>
    </recommendedName>
</protein>
<organism evidence="1 2">
    <name type="scientific">Prorocentrum cordatum</name>
    <dbReference type="NCBI Taxonomy" id="2364126"/>
    <lineage>
        <taxon>Eukaryota</taxon>
        <taxon>Sar</taxon>
        <taxon>Alveolata</taxon>
        <taxon>Dinophyceae</taxon>
        <taxon>Prorocentrales</taxon>
        <taxon>Prorocentraceae</taxon>
        <taxon>Prorocentrum</taxon>
    </lineage>
</organism>
<dbReference type="SUPFAM" id="SSF55961">
    <property type="entry name" value="Bet v1-like"/>
    <property type="match status" value="1"/>
</dbReference>
<proteinExistence type="predicted"/>
<sequence length="369" mass="40945">MPLGWTCMRRCCCRRRRDLQESLTLGNGETPGYWTPARSISNCSFTTAQECEEGGQRSFEGVQELRQKLAQVASALLLEVASLNVQQGVATTARGAWHNVGTHGRSKGWVQTERRSRAETRVVLRINTADQVSEFCMIKMSSPVVRFELGGDSVVSSPCVVEGALAVLLELESWPSWFPMCQRADVLQRWSPGEMLVQLDFKLPVIHLHLLVNLYIGAIDRLREDGCLDLVICSANSKFARGVVTQEPGHDGGTRFLDVRLPPVMLPRFQAGIDANADVAMLRISPMSGQGDHQRVQFCLVGEEPCPIDWLPRKIWRMLARNLVSMLERRMSEAPPIPVSPTAARFYRAVEESIAAGRASGRATSEARA</sequence>
<dbReference type="EMBL" id="CAUYUJ010014426">
    <property type="protein sequence ID" value="CAK0841071.1"/>
    <property type="molecule type" value="Genomic_DNA"/>
</dbReference>
<evidence type="ECO:0000313" key="1">
    <source>
        <dbReference type="EMBL" id="CAK0841071.1"/>
    </source>
</evidence>
<evidence type="ECO:0008006" key="3">
    <source>
        <dbReference type="Google" id="ProtNLM"/>
    </source>
</evidence>
<dbReference type="Proteomes" id="UP001189429">
    <property type="component" value="Unassembled WGS sequence"/>
</dbReference>